<protein>
    <submittedName>
        <fullName evidence="1">Uncharacterized protein</fullName>
    </submittedName>
</protein>
<proteinExistence type="predicted"/>
<evidence type="ECO:0000313" key="1">
    <source>
        <dbReference type="EMBL" id="JAE23621.1"/>
    </source>
</evidence>
<name>A0A0A9GM78_ARUDO</name>
<reference evidence="1" key="2">
    <citation type="journal article" date="2015" name="Data Brief">
        <title>Shoot transcriptome of the giant reed, Arundo donax.</title>
        <authorList>
            <person name="Barrero R.A."/>
            <person name="Guerrero F.D."/>
            <person name="Moolhuijzen P."/>
            <person name="Goolsby J.A."/>
            <person name="Tidwell J."/>
            <person name="Bellgard S.E."/>
            <person name="Bellgard M.I."/>
        </authorList>
    </citation>
    <scope>NUCLEOTIDE SEQUENCE</scope>
    <source>
        <tissue evidence="1">Shoot tissue taken approximately 20 cm above the soil surface</tissue>
    </source>
</reference>
<organism evidence="1">
    <name type="scientific">Arundo donax</name>
    <name type="common">Giant reed</name>
    <name type="synonym">Donax arundinaceus</name>
    <dbReference type="NCBI Taxonomy" id="35708"/>
    <lineage>
        <taxon>Eukaryota</taxon>
        <taxon>Viridiplantae</taxon>
        <taxon>Streptophyta</taxon>
        <taxon>Embryophyta</taxon>
        <taxon>Tracheophyta</taxon>
        <taxon>Spermatophyta</taxon>
        <taxon>Magnoliopsida</taxon>
        <taxon>Liliopsida</taxon>
        <taxon>Poales</taxon>
        <taxon>Poaceae</taxon>
        <taxon>PACMAD clade</taxon>
        <taxon>Arundinoideae</taxon>
        <taxon>Arundineae</taxon>
        <taxon>Arundo</taxon>
    </lineage>
</organism>
<dbReference type="EMBL" id="GBRH01174275">
    <property type="protein sequence ID" value="JAE23621.1"/>
    <property type="molecule type" value="Transcribed_RNA"/>
</dbReference>
<sequence>MAGLWDRREARLMMGFDEVFLKESSFQGCCTPDYVSM</sequence>
<accession>A0A0A9GM78</accession>
<reference evidence="1" key="1">
    <citation type="submission" date="2014-09" db="EMBL/GenBank/DDBJ databases">
        <authorList>
            <person name="Magalhaes I.L.F."/>
            <person name="Oliveira U."/>
            <person name="Santos F.R."/>
            <person name="Vidigal T.H.D.A."/>
            <person name="Brescovit A.D."/>
            <person name="Santos A.J."/>
        </authorList>
    </citation>
    <scope>NUCLEOTIDE SEQUENCE</scope>
    <source>
        <tissue evidence="1">Shoot tissue taken approximately 20 cm above the soil surface</tissue>
    </source>
</reference>
<dbReference type="AlphaFoldDB" id="A0A0A9GM78"/>